<name>A0A921E222_9HYPH</name>
<feature type="transmembrane region" description="Helical" evidence="10">
    <location>
        <begin position="113"/>
        <end position="137"/>
    </location>
</feature>
<feature type="domain" description="Cation efflux protein cytoplasmic" evidence="12">
    <location>
        <begin position="246"/>
        <end position="319"/>
    </location>
</feature>
<keyword evidence="7" id="KW-0406">Ion transport</keyword>
<evidence type="ECO:0000256" key="8">
    <source>
        <dbReference type="ARBA" id="ARBA00023136"/>
    </source>
</evidence>
<evidence type="ECO:0000256" key="9">
    <source>
        <dbReference type="SAM" id="MobiDB-lite"/>
    </source>
</evidence>
<protein>
    <submittedName>
        <fullName evidence="13">Cation diffusion facilitator family transporter</fullName>
    </submittedName>
</protein>
<evidence type="ECO:0000256" key="1">
    <source>
        <dbReference type="ARBA" id="ARBA00004141"/>
    </source>
</evidence>
<keyword evidence="3" id="KW-0813">Transport</keyword>
<dbReference type="InterPro" id="IPR050681">
    <property type="entry name" value="CDF/SLC30A"/>
</dbReference>
<dbReference type="Pfam" id="PF16916">
    <property type="entry name" value="ZT_dimer"/>
    <property type="match status" value="1"/>
</dbReference>
<evidence type="ECO:0000259" key="11">
    <source>
        <dbReference type="Pfam" id="PF01545"/>
    </source>
</evidence>
<evidence type="ECO:0000259" key="12">
    <source>
        <dbReference type="Pfam" id="PF16916"/>
    </source>
</evidence>
<feature type="region of interest" description="Disordered" evidence="9">
    <location>
        <begin position="1"/>
        <end position="40"/>
    </location>
</feature>
<dbReference type="AlphaFoldDB" id="A0A921E222"/>
<keyword evidence="5" id="KW-0864">Zinc transport</keyword>
<dbReference type="NCBIfam" id="TIGR01297">
    <property type="entry name" value="CDF"/>
    <property type="match status" value="1"/>
</dbReference>
<dbReference type="Pfam" id="PF01545">
    <property type="entry name" value="Cation_efflux"/>
    <property type="match status" value="1"/>
</dbReference>
<sequence length="334" mass="34729">MHDHRHDHAHPHDEEHDDAHAGHGHGGHDHGGSGHGSHGHVHAPKDFGRAFALGISLNLGFVVVEAIYGWLSNSMALVADAGHNLSDVLGLAAAWIAAVLVKRAPSARFTYGLRGSSILAALFNAVVLLVATGGIIVEALQRLFHPEPVAGTTVMVVAGIGILINGFTAWLFASGSKGDINIRGAYLHMVADAAVSAGVVLAGLVILGTGFDWIDPLVSLVIAALIIVATWGLLRDSVAMSLAAVPPGIDPEAVRACLAARPGVSGLHDLHIWPMSTTESALTAHLVLAGAAPDRLFLKETADELRQRFGIAHATIQIEIEGETACTLPKGCVA</sequence>
<accession>A0A921E222</accession>
<comment type="subcellular location">
    <subcellularLocation>
        <location evidence="1">Membrane</location>
        <topology evidence="1">Multi-pass membrane protein</topology>
    </subcellularLocation>
</comment>
<evidence type="ECO:0000256" key="5">
    <source>
        <dbReference type="ARBA" id="ARBA00022906"/>
    </source>
</evidence>
<feature type="transmembrane region" description="Helical" evidence="10">
    <location>
        <begin position="149"/>
        <end position="173"/>
    </location>
</feature>
<dbReference type="InterPro" id="IPR027469">
    <property type="entry name" value="Cation_efflux_TMD_sf"/>
</dbReference>
<evidence type="ECO:0000256" key="7">
    <source>
        <dbReference type="ARBA" id="ARBA00023065"/>
    </source>
</evidence>
<dbReference type="PANTHER" id="PTHR11562">
    <property type="entry name" value="CATION EFFLUX PROTEIN/ ZINC TRANSPORTER"/>
    <property type="match status" value="1"/>
</dbReference>
<dbReference type="PANTHER" id="PTHR11562:SF17">
    <property type="entry name" value="RE54080P-RELATED"/>
    <property type="match status" value="1"/>
</dbReference>
<comment type="similarity">
    <text evidence="2">Belongs to the cation diffusion facilitator (CDF) transporter (TC 2.A.4) family. SLC30A subfamily.</text>
</comment>
<feature type="transmembrane region" description="Helical" evidence="10">
    <location>
        <begin position="50"/>
        <end position="71"/>
    </location>
</feature>
<keyword evidence="6 10" id="KW-1133">Transmembrane helix</keyword>
<dbReference type="InterPro" id="IPR027470">
    <property type="entry name" value="Cation_efflux_CTD"/>
</dbReference>
<dbReference type="SUPFAM" id="SSF160240">
    <property type="entry name" value="Cation efflux protein cytoplasmic domain-like"/>
    <property type="match status" value="1"/>
</dbReference>
<proteinExistence type="inferred from homology"/>
<feature type="transmembrane region" description="Helical" evidence="10">
    <location>
        <begin position="83"/>
        <end position="101"/>
    </location>
</feature>
<reference evidence="13" key="2">
    <citation type="submission" date="2021-09" db="EMBL/GenBank/DDBJ databases">
        <authorList>
            <person name="Gilroy R."/>
        </authorList>
    </citation>
    <scope>NUCLEOTIDE SEQUENCE</scope>
    <source>
        <strain evidence="13">316</strain>
    </source>
</reference>
<dbReference type="Proteomes" id="UP000742631">
    <property type="component" value="Unassembled WGS sequence"/>
</dbReference>
<evidence type="ECO:0000313" key="14">
    <source>
        <dbReference type="Proteomes" id="UP000742631"/>
    </source>
</evidence>
<keyword evidence="5" id="KW-0862">Zinc</keyword>
<dbReference type="Gene3D" id="1.20.1510.10">
    <property type="entry name" value="Cation efflux protein transmembrane domain"/>
    <property type="match status" value="1"/>
</dbReference>
<dbReference type="EMBL" id="DYYG01000013">
    <property type="protein sequence ID" value="HJE22967.1"/>
    <property type="molecule type" value="Genomic_DNA"/>
</dbReference>
<evidence type="ECO:0000256" key="2">
    <source>
        <dbReference type="ARBA" id="ARBA00008873"/>
    </source>
</evidence>
<keyword evidence="8 10" id="KW-0472">Membrane</keyword>
<evidence type="ECO:0000256" key="4">
    <source>
        <dbReference type="ARBA" id="ARBA00022692"/>
    </source>
</evidence>
<reference evidence="13" key="1">
    <citation type="journal article" date="2021" name="PeerJ">
        <title>Extensive microbial diversity within the chicken gut microbiome revealed by metagenomics and culture.</title>
        <authorList>
            <person name="Gilroy R."/>
            <person name="Ravi A."/>
            <person name="Getino M."/>
            <person name="Pursley I."/>
            <person name="Horton D.L."/>
            <person name="Alikhan N.F."/>
            <person name="Baker D."/>
            <person name="Gharbi K."/>
            <person name="Hall N."/>
            <person name="Watson M."/>
            <person name="Adriaenssens E.M."/>
            <person name="Foster-Nyarko E."/>
            <person name="Jarju S."/>
            <person name="Secka A."/>
            <person name="Antonio M."/>
            <person name="Oren A."/>
            <person name="Chaudhuri R.R."/>
            <person name="La Ragione R."/>
            <person name="Hildebrand F."/>
            <person name="Pallen M.J."/>
        </authorList>
    </citation>
    <scope>NUCLEOTIDE SEQUENCE</scope>
    <source>
        <strain evidence="13">316</strain>
    </source>
</reference>
<evidence type="ECO:0000256" key="3">
    <source>
        <dbReference type="ARBA" id="ARBA00022448"/>
    </source>
</evidence>
<feature type="domain" description="Cation efflux protein transmembrane" evidence="11">
    <location>
        <begin position="53"/>
        <end position="239"/>
    </location>
</feature>
<evidence type="ECO:0000256" key="10">
    <source>
        <dbReference type="SAM" id="Phobius"/>
    </source>
</evidence>
<evidence type="ECO:0000313" key="13">
    <source>
        <dbReference type="EMBL" id="HJE22967.1"/>
    </source>
</evidence>
<comment type="caution">
    <text evidence="13">The sequence shown here is derived from an EMBL/GenBank/DDBJ whole genome shotgun (WGS) entry which is preliminary data.</text>
</comment>
<dbReference type="InterPro" id="IPR036837">
    <property type="entry name" value="Cation_efflux_CTD_sf"/>
</dbReference>
<evidence type="ECO:0000256" key="6">
    <source>
        <dbReference type="ARBA" id="ARBA00022989"/>
    </source>
</evidence>
<gene>
    <name evidence="13" type="ORF">K8W01_04850</name>
</gene>
<dbReference type="GO" id="GO:0005385">
    <property type="term" value="F:zinc ion transmembrane transporter activity"/>
    <property type="evidence" value="ECO:0007669"/>
    <property type="project" value="TreeGrafter"/>
</dbReference>
<organism evidence="13 14">
    <name type="scientific">Methylorubrum populi</name>
    <dbReference type="NCBI Taxonomy" id="223967"/>
    <lineage>
        <taxon>Bacteria</taxon>
        <taxon>Pseudomonadati</taxon>
        <taxon>Pseudomonadota</taxon>
        <taxon>Alphaproteobacteria</taxon>
        <taxon>Hyphomicrobiales</taxon>
        <taxon>Methylobacteriaceae</taxon>
        <taxon>Methylorubrum</taxon>
    </lineage>
</organism>
<dbReference type="GO" id="GO:0005886">
    <property type="term" value="C:plasma membrane"/>
    <property type="evidence" value="ECO:0007669"/>
    <property type="project" value="TreeGrafter"/>
</dbReference>
<keyword evidence="4 10" id="KW-0812">Transmembrane</keyword>
<feature type="transmembrane region" description="Helical" evidence="10">
    <location>
        <begin position="185"/>
        <end position="207"/>
    </location>
</feature>
<feature type="transmembrane region" description="Helical" evidence="10">
    <location>
        <begin position="213"/>
        <end position="234"/>
    </location>
</feature>
<dbReference type="SUPFAM" id="SSF161111">
    <property type="entry name" value="Cation efflux protein transmembrane domain-like"/>
    <property type="match status" value="1"/>
</dbReference>
<dbReference type="InterPro" id="IPR058533">
    <property type="entry name" value="Cation_efflux_TM"/>
</dbReference>
<feature type="compositionally biased region" description="Basic and acidic residues" evidence="9">
    <location>
        <begin position="1"/>
        <end position="32"/>
    </location>
</feature>
<dbReference type="InterPro" id="IPR002524">
    <property type="entry name" value="Cation_efflux"/>
</dbReference>